<evidence type="ECO:0000313" key="1">
    <source>
        <dbReference type="EMBL" id="OOF92093.1"/>
    </source>
</evidence>
<accession>A0A1R3RCA5</accession>
<reference evidence="2" key="1">
    <citation type="journal article" date="2017" name="Genome Biol.">
        <title>Comparative genomics reveals high biological diversity and specific adaptations in the industrially and medically important fungal genus Aspergillus.</title>
        <authorList>
            <person name="de Vries R.P."/>
            <person name="Riley R."/>
            <person name="Wiebenga A."/>
            <person name="Aguilar-Osorio G."/>
            <person name="Amillis S."/>
            <person name="Uchima C.A."/>
            <person name="Anderluh G."/>
            <person name="Asadollahi M."/>
            <person name="Askin M."/>
            <person name="Barry K."/>
            <person name="Battaglia E."/>
            <person name="Bayram O."/>
            <person name="Benocci T."/>
            <person name="Braus-Stromeyer S.A."/>
            <person name="Caldana C."/>
            <person name="Canovas D."/>
            <person name="Cerqueira G.C."/>
            <person name="Chen F."/>
            <person name="Chen W."/>
            <person name="Choi C."/>
            <person name="Clum A."/>
            <person name="Dos Santos R.A."/>
            <person name="Damasio A.R."/>
            <person name="Diallinas G."/>
            <person name="Emri T."/>
            <person name="Fekete E."/>
            <person name="Flipphi M."/>
            <person name="Freyberg S."/>
            <person name="Gallo A."/>
            <person name="Gournas C."/>
            <person name="Habgood R."/>
            <person name="Hainaut M."/>
            <person name="Harispe M.L."/>
            <person name="Henrissat B."/>
            <person name="Hilden K.S."/>
            <person name="Hope R."/>
            <person name="Hossain A."/>
            <person name="Karabika E."/>
            <person name="Karaffa L."/>
            <person name="Karanyi Z."/>
            <person name="Krasevec N."/>
            <person name="Kuo A."/>
            <person name="Kusch H."/>
            <person name="LaButti K."/>
            <person name="Lagendijk E.L."/>
            <person name="Lapidus A."/>
            <person name="Levasseur A."/>
            <person name="Lindquist E."/>
            <person name="Lipzen A."/>
            <person name="Logrieco A.F."/>
            <person name="MacCabe A."/>
            <person name="Maekelae M.R."/>
            <person name="Malavazi I."/>
            <person name="Melin P."/>
            <person name="Meyer V."/>
            <person name="Mielnichuk N."/>
            <person name="Miskei M."/>
            <person name="Molnar A.P."/>
            <person name="Mule G."/>
            <person name="Ngan C.Y."/>
            <person name="Orejas M."/>
            <person name="Orosz E."/>
            <person name="Ouedraogo J.P."/>
            <person name="Overkamp K.M."/>
            <person name="Park H.-S."/>
            <person name="Perrone G."/>
            <person name="Piumi F."/>
            <person name="Punt P.J."/>
            <person name="Ram A.F."/>
            <person name="Ramon A."/>
            <person name="Rauscher S."/>
            <person name="Record E."/>
            <person name="Riano-Pachon D.M."/>
            <person name="Robert V."/>
            <person name="Roehrig J."/>
            <person name="Ruller R."/>
            <person name="Salamov A."/>
            <person name="Salih N.S."/>
            <person name="Samson R.A."/>
            <person name="Sandor E."/>
            <person name="Sanguinetti M."/>
            <person name="Schuetze T."/>
            <person name="Sepcic K."/>
            <person name="Shelest E."/>
            <person name="Sherlock G."/>
            <person name="Sophianopoulou V."/>
            <person name="Squina F.M."/>
            <person name="Sun H."/>
            <person name="Susca A."/>
            <person name="Todd R.B."/>
            <person name="Tsang A."/>
            <person name="Unkles S.E."/>
            <person name="van de Wiele N."/>
            <person name="van Rossen-Uffink D."/>
            <person name="Oliveira J.V."/>
            <person name="Vesth T.C."/>
            <person name="Visser J."/>
            <person name="Yu J.-H."/>
            <person name="Zhou M."/>
            <person name="Andersen M.R."/>
            <person name="Archer D.B."/>
            <person name="Baker S.E."/>
            <person name="Benoit I."/>
            <person name="Brakhage A.A."/>
            <person name="Braus G.H."/>
            <person name="Fischer R."/>
            <person name="Frisvad J.C."/>
            <person name="Goldman G.H."/>
            <person name="Houbraken J."/>
            <person name="Oakley B."/>
            <person name="Pocsi I."/>
            <person name="Scazzocchio C."/>
            <person name="Seiboth B."/>
            <person name="vanKuyk P.A."/>
            <person name="Wortman J."/>
            <person name="Dyer P.S."/>
            <person name="Grigoriev I.V."/>
        </authorList>
    </citation>
    <scope>NUCLEOTIDE SEQUENCE [LARGE SCALE GENOMIC DNA]</scope>
    <source>
        <strain evidence="2">ITEM 5010</strain>
    </source>
</reference>
<sequence length="71" mass="7669">MKYPLQKAEINRACNWGQDIVGHAYGCACRASDFSSVGLGDVASGCSLLIVPRPEFFTSLLSPIYNTQQDG</sequence>
<evidence type="ECO:0000313" key="2">
    <source>
        <dbReference type="Proteomes" id="UP000188318"/>
    </source>
</evidence>
<organism evidence="1 2">
    <name type="scientific">Aspergillus carbonarius (strain ITEM 5010)</name>
    <dbReference type="NCBI Taxonomy" id="602072"/>
    <lineage>
        <taxon>Eukaryota</taxon>
        <taxon>Fungi</taxon>
        <taxon>Dikarya</taxon>
        <taxon>Ascomycota</taxon>
        <taxon>Pezizomycotina</taxon>
        <taxon>Eurotiomycetes</taxon>
        <taxon>Eurotiomycetidae</taxon>
        <taxon>Eurotiales</taxon>
        <taxon>Aspergillaceae</taxon>
        <taxon>Aspergillus</taxon>
        <taxon>Aspergillus subgen. Circumdati</taxon>
    </lineage>
</organism>
<dbReference type="Proteomes" id="UP000188318">
    <property type="component" value="Unassembled WGS sequence"/>
</dbReference>
<proteinExistence type="predicted"/>
<keyword evidence="2" id="KW-1185">Reference proteome</keyword>
<protein>
    <submittedName>
        <fullName evidence="1">Uncharacterized protein</fullName>
    </submittedName>
</protein>
<name>A0A1R3RCA5_ASPC5</name>
<dbReference type="AlphaFoldDB" id="A0A1R3RCA5"/>
<gene>
    <name evidence="1" type="ORF">ASPCADRAFT_210505</name>
</gene>
<dbReference type="EMBL" id="KV907508">
    <property type="protein sequence ID" value="OOF92093.1"/>
    <property type="molecule type" value="Genomic_DNA"/>
</dbReference>
<dbReference type="VEuPathDB" id="FungiDB:ASPCADRAFT_210505"/>